<dbReference type="Proteomes" id="UP001060170">
    <property type="component" value="Chromosome 6"/>
</dbReference>
<comment type="caution">
    <text evidence="1">The sequence shown here is derived from an EMBL/GenBank/DDBJ whole genome shotgun (WGS) entry which is preliminary data.</text>
</comment>
<sequence length="71" mass="7321">MTQSNNVPGQQSGPGNQNVPTNCTPKELKATLCVDIANFNATVAAHGGRGDKTSIRACGSDQSRGQASQFS</sequence>
<protein>
    <submittedName>
        <fullName evidence="1">Uncharacterized protein</fullName>
    </submittedName>
</protein>
<evidence type="ECO:0000313" key="2">
    <source>
        <dbReference type="Proteomes" id="UP001060170"/>
    </source>
</evidence>
<organism evidence="1 2">
    <name type="scientific">Puccinia striiformis f. sp. tritici</name>
    <dbReference type="NCBI Taxonomy" id="168172"/>
    <lineage>
        <taxon>Eukaryota</taxon>
        <taxon>Fungi</taxon>
        <taxon>Dikarya</taxon>
        <taxon>Basidiomycota</taxon>
        <taxon>Pucciniomycotina</taxon>
        <taxon>Pucciniomycetes</taxon>
        <taxon>Pucciniales</taxon>
        <taxon>Pucciniaceae</taxon>
        <taxon>Puccinia</taxon>
    </lineage>
</organism>
<reference evidence="1 2" key="3">
    <citation type="journal article" date="2022" name="Microbiol. Spectr.">
        <title>Folding features and dynamics of 3D genome architecture in plant fungal pathogens.</title>
        <authorList>
            <person name="Xia C."/>
        </authorList>
    </citation>
    <scope>NUCLEOTIDE SEQUENCE [LARGE SCALE GENOMIC DNA]</scope>
    <source>
        <strain evidence="1 2">93-210</strain>
    </source>
</reference>
<proteinExistence type="predicted"/>
<reference evidence="2" key="2">
    <citation type="journal article" date="2018" name="Mol. Plant Microbe Interact.">
        <title>Genome sequence resources for the wheat stripe rust pathogen (Puccinia striiformis f. sp. tritici) and the barley stripe rust pathogen (Puccinia striiformis f. sp. hordei).</title>
        <authorList>
            <person name="Xia C."/>
            <person name="Wang M."/>
            <person name="Yin C."/>
            <person name="Cornejo O.E."/>
            <person name="Hulbert S.H."/>
            <person name="Chen X."/>
        </authorList>
    </citation>
    <scope>NUCLEOTIDE SEQUENCE [LARGE SCALE GENOMIC DNA]</scope>
    <source>
        <strain evidence="2">93-210</strain>
    </source>
</reference>
<name>A0ACC0EGC9_9BASI</name>
<dbReference type="EMBL" id="CM045870">
    <property type="protein sequence ID" value="KAI7953687.1"/>
    <property type="molecule type" value="Genomic_DNA"/>
</dbReference>
<keyword evidence="2" id="KW-1185">Reference proteome</keyword>
<gene>
    <name evidence="1" type="ORF">MJO28_006234</name>
</gene>
<reference evidence="2" key="1">
    <citation type="journal article" date="2018" name="BMC Genomics">
        <title>Genomic insights into host adaptation between the wheat stripe rust pathogen (Puccinia striiformis f. sp. tritici) and the barley stripe rust pathogen (Puccinia striiformis f. sp. hordei).</title>
        <authorList>
            <person name="Xia C."/>
            <person name="Wang M."/>
            <person name="Yin C."/>
            <person name="Cornejo O.E."/>
            <person name="Hulbert S.H."/>
            <person name="Chen X."/>
        </authorList>
    </citation>
    <scope>NUCLEOTIDE SEQUENCE [LARGE SCALE GENOMIC DNA]</scope>
    <source>
        <strain evidence="2">93-210</strain>
    </source>
</reference>
<evidence type="ECO:0000313" key="1">
    <source>
        <dbReference type="EMBL" id="KAI7953687.1"/>
    </source>
</evidence>
<accession>A0ACC0EGC9</accession>